<reference evidence="2" key="1">
    <citation type="submission" date="2023-03" db="EMBL/GenBank/DDBJ databases">
        <authorList>
            <person name="Shen W."/>
            <person name="Cai J."/>
        </authorList>
    </citation>
    <scope>NUCLEOTIDE SEQUENCE</scope>
    <source>
        <strain evidence="2">P55-2</strain>
    </source>
</reference>
<evidence type="ECO:0000259" key="1">
    <source>
        <dbReference type="Pfam" id="PF06983"/>
    </source>
</evidence>
<proteinExistence type="predicted"/>
<dbReference type="SUPFAM" id="SSF54593">
    <property type="entry name" value="Glyoxalase/Bleomycin resistance protein/Dihydroxybiphenyl dioxygenase"/>
    <property type="match status" value="1"/>
</dbReference>
<dbReference type="CDD" id="cd06588">
    <property type="entry name" value="PhnB_like"/>
    <property type="match status" value="1"/>
</dbReference>
<dbReference type="EMBL" id="JARPYT010000004">
    <property type="protein sequence ID" value="MDT2636740.1"/>
    <property type="molecule type" value="Genomic_DNA"/>
</dbReference>
<dbReference type="Proteomes" id="UP001245561">
    <property type="component" value="Unassembled WGS sequence"/>
</dbReference>
<name>A0AAW8TKS4_9ENTE</name>
<dbReference type="InterPro" id="IPR029068">
    <property type="entry name" value="Glyas_Bleomycin-R_OHBP_Dase"/>
</dbReference>
<dbReference type="AlphaFoldDB" id="A0AAW8TKS4"/>
<dbReference type="Pfam" id="PF06983">
    <property type="entry name" value="3-dmu-9_3-mt"/>
    <property type="match status" value="1"/>
</dbReference>
<accession>A0AAW8TKS4</accession>
<protein>
    <submittedName>
        <fullName evidence="2">VOC family protein</fullName>
    </submittedName>
</protein>
<dbReference type="Gene3D" id="3.10.180.10">
    <property type="entry name" value="2,3-Dihydroxybiphenyl 1,2-Dioxygenase, domain 1"/>
    <property type="match status" value="1"/>
</dbReference>
<evidence type="ECO:0000313" key="2">
    <source>
        <dbReference type="EMBL" id="MDT2636740.1"/>
    </source>
</evidence>
<dbReference type="PANTHER" id="PTHR33990:SF1">
    <property type="entry name" value="PROTEIN YJDN"/>
    <property type="match status" value="1"/>
</dbReference>
<dbReference type="InterPro" id="IPR028973">
    <property type="entry name" value="PhnB-like"/>
</dbReference>
<feature type="domain" description="PhnB-like" evidence="1">
    <location>
        <begin position="4"/>
        <end position="132"/>
    </location>
</feature>
<sequence>MDIYLHFNGQAAEVLAFYEDVFKTSAQIMTFGQMPHDDNFPIDDAIKDLIVNSNLKINETNVMIADSPESLAPPLVVGNNMALVFNAKTAEEALDIFQRLAENGTILLPLEKTIWAEQYGMVKDQYDIIWHINLY</sequence>
<gene>
    <name evidence="2" type="ORF">P7D36_04350</name>
</gene>
<comment type="caution">
    <text evidence="2">The sequence shown here is derived from an EMBL/GenBank/DDBJ whole genome shotgun (WGS) entry which is preliminary data.</text>
</comment>
<organism evidence="2 3">
    <name type="scientific">Enterococcus dongliensis</name>
    <dbReference type="NCBI Taxonomy" id="2559925"/>
    <lineage>
        <taxon>Bacteria</taxon>
        <taxon>Bacillati</taxon>
        <taxon>Bacillota</taxon>
        <taxon>Bacilli</taxon>
        <taxon>Lactobacillales</taxon>
        <taxon>Enterococcaceae</taxon>
        <taxon>Enterococcus</taxon>
    </lineage>
</organism>
<evidence type="ECO:0000313" key="3">
    <source>
        <dbReference type="Proteomes" id="UP001245561"/>
    </source>
</evidence>
<dbReference type="PANTHER" id="PTHR33990">
    <property type="entry name" value="PROTEIN YJDN-RELATED"/>
    <property type="match status" value="1"/>
</dbReference>
<dbReference type="RefSeq" id="WP_311928555.1">
    <property type="nucleotide sequence ID" value="NZ_JARPYT010000004.1"/>
</dbReference>